<evidence type="ECO:0000259" key="5">
    <source>
        <dbReference type="PROSITE" id="PS50902"/>
    </source>
</evidence>
<dbReference type="GO" id="GO:0004783">
    <property type="term" value="F:sulfite reductase (NADPH) activity"/>
    <property type="evidence" value="ECO:0007669"/>
    <property type="project" value="UniProtKB-EC"/>
</dbReference>
<evidence type="ECO:0000256" key="3">
    <source>
        <dbReference type="ARBA" id="ARBA00022643"/>
    </source>
</evidence>
<dbReference type="GO" id="GO:0050660">
    <property type="term" value="F:flavin adenine dinucleotide binding"/>
    <property type="evidence" value="ECO:0007669"/>
    <property type="project" value="TreeGrafter"/>
</dbReference>
<keyword evidence="2" id="KW-0285">Flavoprotein</keyword>
<dbReference type="PRINTS" id="PR00369">
    <property type="entry name" value="FLAVODOXIN"/>
</dbReference>
<evidence type="ECO:0000313" key="7">
    <source>
        <dbReference type="Proteomes" id="UP000255389"/>
    </source>
</evidence>
<reference evidence="6 7" key="1">
    <citation type="submission" date="2018-06" db="EMBL/GenBank/DDBJ databases">
        <authorList>
            <consortium name="Pathogen Informatics"/>
            <person name="Doyle S."/>
        </authorList>
    </citation>
    <scope>NUCLEOTIDE SEQUENCE [LARGE SCALE GENOMIC DNA]</scope>
    <source>
        <strain evidence="6 7">NCTC1542</strain>
    </source>
</reference>
<dbReference type="GO" id="GO:0010181">
    <property type="term" value="F:FMN binding"/>
    <property type="evidence" value="ECO:0007669"/>
    <property type="project" value="InterPro"/>
</dbReference>
<dbReference type="PROSITE" id="PS50902">
    <property type="entry name" value="FLAVODOXIN_LIKE"/>
    <property type="match status" value="1"/>
</dbReference>
<protein>
    <submittedName>
        <fullName evidence="6">Sulfite reductase [NADPH] flavoprotein alpha-component</fullName>
        <ecNumber evidence="6">1.8.1.2</ecNumber>
    </submittedName>
</protein>
<proteinExistence type="predicted"/>
<comment type="cofactor">
    <cofactor evidence="1">
        <name>FMN</name>
        <dbReference type="ChEBI" id="CHEBI:58210"/>
    </cofactor>
</comment>
<evidence type="ECO:0000256" key="1">
    <source>
        <dbReference type="ARBA" id="ARBA00001917"/>
    </source>
</evidence>
<organism evidence="6 7">
    <name type="scientific">Mycolicibacterium fortuitum</name>
    <name type="common">Mycobacterium fortuitum</name>
    <dbReference type="NCBI Taxonomy" id="1766"/>
    <lineage>
        <taxon>Bacteria</taxon>
        <taxon>Bacillati</taxon>
        <taxon>Actinomycetota</taxon>
        <taxon>Actinomycetes</taxon>
        <taxon>Mycobacteriales</taxon>
        <taxon>Mycobacteriaceae</taxon>
        <taxon>Mycolicibacterium</taxon>
    </lineage>
</organism>
<dbReference type="SUPFAM" id="SSF52218">
    <property type="entry name" value="Flavoproteins"/>
    <property type="match status" value="1"/>
</dbReference>
<dbReference type="EMBL" id="UGQY01000001">
    <property type="protein sequence ID" value="STZ73363.1"/>
    <property type="molecule type" value="Genomic_DNA"/>
</dbReference>
<feature type="domain" description="Flavodoxin-like" evidence="5">
    <location>
        <begin position="1"/>
        <end position="100"/>
    </location>
</feature>
<keyword evidence="3" id="KW-0288">FMN</keyword>
<dbReference type="Gene3D" id="3.40.50.360">
    <property type="match status" value="1"/>
</dbReference>
<feature type="region of interest" description="Disordered" evidence="4">
    <location>
        <begin position="85"/>
        <end position="124"/>
    </location>
</feature>
<evidence type="ECO:0000256" key="2">
    <source>
        <dbReference type="ARBA" id="ARBA00022630"/>
    </source>
</evidence>
<dbReference type="Proteomes" id="UP000255389">
    <property type="component" value="Unassembled WGS sequence"/>
</dbReference>
<dbReference type="InterPro" id="IPR008254">
    <property type="entry name" value="Flavodoxin/NO_synth"/>
</dbReference>
<keyword evidence="6" id="KW-0560">Oxidoreductase</keyword>
<dbReference type="InterPro" id="IPR001094">
    <property type="entry name" value="Flavdoxin-like"/>
</dbReference>
<dbReference type="EC" id="1.8.1.2" evidence="6"/>
<feature type="compositionally biased region" description="Pro residues" evidence="4">
    <location>
        <begin position="106"/>
        <end position="119"/>
    </location>
</feature>
<dbReference type="InterPro" id="IPR029039">
    <property type="entry name" value="Flavoprotein-like_sf"/>
</dbReference>
<name>A0A378U9D4_MYCFO</name>
<dbReference type="AlphaFoldDB" id="A0A378U9D4"/>
<dbReference type="GO" id="GO:0005829">
    <property type="term" value="C:cytosol"/>
    <property type="evidence" value="ECO:0007669"/>
    <property type="project" value="TreeGrafter"/>
</dbReference>
<gene>
    <name evidence="6" type="primary">cysJ_2</name>
    <name evidence="6" type="ORF">NCTC1542_00906</name>
</gene>
<feature type="compositionally biased region" description="Basic and acidic residues" evidence="4">
    <location>
        <begin position="85"/>
        <end position="94"/>
    </location>
</feature>
<dbReference type="PANTHER" id="PTHR19384:SF128">
    <property type="entry name" value="NADPH OXIDOREDUCTASE A"/>
    <property type="match status" value="1"/>
</dbReference>
<dbReference type="PANTHER" id="PTHR19384">
    <property type="entry name" value="NITRIC OXIDE SYNTHASE-RELATED"/>
    <property type="match status" value="1"/>
</dbReference>
<sequence length="139" mass="15269">MELDQLGRTTHFIVVTSTFGDGEFPDTATLFWEAISSSTDRLEHMSFAVLALGDTSYELFCNAGKLLDARLEELGATRLADRVDVDGYYEEPRRRGPPTSSNNSSPPTPVPPPPAPSPRPRLSSLRFTCRNATLTTLLP</sequence>
<evidence type="ECO:0000256" key="4">
    <source>
        <dbReference type="SAM" id="MobiDB-lite"/>
    </source>
</evidence>
<evidence type="ECO:0000313" key="6">
    <source>
        <dbReference type="EMBL" id="STZ73363.1"/>
    </source>
</evidence>
<accession>A0A378U9D4</accession>
<dbReference type="Pfam" id="PF00258">
    <property type="entry name" value="Flavodoxin_1"/>
    <property type="match status" value="1"/>
</dbReference>